<protein>
    <recommendedName>
        <fullName evidence="2">T6SS Phospholipase effector Tle1-like catalytic domain-containing protein</fullName>
    </recommendedName>
</protein>
<evidence type="ECO:0000259" key="2">
    <source>
        <dbReference type="Pfam" id="PF09994"/>
    </source>
</evidence>
<accession>A0A2D3NA88</accession>
<organism evidence="3 4">
    <name type="scientific">Prevotella intermedia</name>
    <dbReference type="NCBI Taxonomy" id="28131"/>
    <lineage>
        <taxon>Bacteria</taxon>
        <taxon>Pseudomonadati</taxon>
        <taxon>Bacteroidota</taxon>
        <taxon>Bacteroidia</taxon>
        <taxon>Bacteroidales</taxon>
        <taxon>Prevotellaceae</taxon>
        <taxon>Prevotella</taxon>
    </lineage>
</organism>
<evidence type="ECO:0000256" key="1">
    <source>
        <dbReference type="SAM" id="MobiDB-lite"/>
    </source>
</evidence>
<dbReference type="AlphaFoldDB" id="A0A2D3NA88"/>
<name>A0A2D3NA88_PREIN</name>
<reference evidence="3 4" key="1">
    <citation type="submission" date="2017-11" db="EMBL/GenBank/DDBJ databases">
        <title>Genome sequencing of Prevotella intermedia KCOM 2033.</title>
        <authorList>
            <person name="Kook J.-K."/>
            <person name="Park S.-N."/>
            <person name="Lim Y.K."/>
        </authorList>
    </citation>
    <scope>NUCLEOTIDE SEQUENCE [LARGE SCALE GENOMIC DNA]</scope>
    <source>
        <strain evidence="3 4">KCOM 2033</strain>
    </source>
</reference>
<feature type="region of interest" description="Disordered" evidence="1">
    <location>
        <begin position="90"/>
        <end position="114"/>
    </location>
</feature>
<proteinExistence type="predicted"/>
<evidence type="ECO:0000313" key="3">
    <source>
        <dbReference type="EMBL" id="ATV52285.1"/>
    </source>
</evidence>
<evidence type="ECO:0000313" key="4">
    <source>
        <dbReference type="Proteomes" id="UP000229323"/>
    </source>
</evidence>
<sequence length="479" mass="54081">MKNSYTNSICGVGLPNKSSSNRNQVKSIDITIGVFFDGTGNNKYNIYFNQKVKDKYKIDSDSYKGSYTNVALLWDMYHKSNTYTDKVYIEGPGTAPPKRGSQFSDEEGLASSGKKDSTLGKAFGKSYLGATSWGVNSKLNRAYETIANKVIYIHKKLKNKKIKSITFDVFGFSRGATGSRMFIKSILEEKDSTLRTSLCKQIGTATAEGIVFYVRFLGLFDTVSSVGLSQVVWDREQHSHLFIPNGVQKVVHLIAANEYRRYFPLTTVTSAHHLGKRCMEYVLPGAHSDIGGGYAEIETEPLYMKGDYPPRKDFEDKNSRNFRGYMSLAGLRNGKWISDIDFQKALKMYGKGKYKKNESAPYRRVYNEYARISLQIMYQCAVTNGLALKTTQDANKSLLISSCYKNLIDVATFLKTEFFAQREIYRTNMGKEKMGIDFVRDINVDKLLKSVRRDFLHLSAYNETGFGATGNNRRGIIEG</sequence>
<dbReference type="Pfam" id="PF09994">
    <property type="entry name" value="T6SS_Tle1-like_cat"/>
    <property type="match status" value="1"/>
</dbReference>
<feature type="domain" description="T6SS Phospholipase effector Tle1-like catalytic" evidence="2">
    <location>
        <begin position="202"/>
        <end position="298"/>
    </location>
</feature>
<dbReference type="PANTHER" id="PTHR33840">
    <property type="match status" value="1"/>
</dbReference>
<dbReference type="InterPro" id="IPR018712">
    <property type="entry name" value="Tle1-like_cat"/>
</dbReference>
<dbReference type="EMBL" id="CP024696">
    <property type="protein sequence ID" value="ATV52285.1"/>
    <property type="molecule type" value="Genomic_DNA"/>
</dbReference>
<dbReference type="PANTHER" id="PTHR33840:SF1">
    <property type="entry name" value="TLE1 PHOSPHOLIPASE DOMAIN-CONTAINING PROTEIN"/>
    <property type="match status" value="1"/>
</dbReference>
<dbReference type="Proteomes" id="UP000229323">
    <property type="component" value="Chromosome"/>
</dbReference>
<gene>
    <name evidence="3" type="ORF">CTM50_03990</name>
</gene>
<dbReference type="RefSeq" id="WP_100022802.1">
    <property type="nucleotide sequence ID" value="NZ_CP024696.1"/>
</dbReference>